<sequence length="80" mass="9572">MVIKYAQKVTQGLYVNNVIFMEVIGELVILKLDLINVRNLKNWVLYCGKQSQQQYGLYFQFDLPQKETQRNKQQMLFKQL</sequence>
<gene>
    <name evidence="1" type="ORF">TTHERM_001473448</name>
</gene>
<evidence type="ECO:0000313" key="1">
    <source>
        <dbReference type="EMBL" id="EWS73685.1"/>
    </source>
</evidence>
<name>W7X2Y5_TETTS</name>
<reference evidence="2" key="1">
    <citation type="journal article" date="2006" name="PLoS Biol.">
        <title>Macronuclear genome sequence of the ciliate Tetrahymena thermophila, a model eukaryote.</title>
        <authorList>
            <person name="Eisen J.A."/>
            <person name="Coyne R.S."/>
            <person name="Wu M."/>
            <person name="Wu D."/>
            <person name="Thiagarajan M."/>
            <person name="Wortman J.R."/>
            <person name="Badger J.H."/>
            <person name="Ren Q."/>
            <person name="Amedeo P."/>
            <person name="Jones K.M."/>
            <person name="Tallon L.J."/>
            <person name="Delcher A.L."/>
            <person name="Salzberg S.L."/>
            <person name="Silva J.C."/>
            <person name="Haas B.J."/>
            <person name="Majoros W.H."/>
            <person name="Farzad M."/>
            <person name="Carlton J.M."/>
            <person name="Smith R.K. Jr."/>
            <person name="Garg J."/>
            <person name="Pearlman R.E."/>
            <person name="Karrer K.M."/>
            <person name="Sun L."/>
            <person name="Manning G."/>
            <person name="Elde N.C."/>
            <person name="Turkewitz A.P."/>
            <person name="Asai D.J."/>
            <person name="Wilkes D.E."/>
            <person name="Wang Y."/>
            <person name="Cai H."/>
            <person name="Collins K."/>
            <person name="Stewart B.A."/>
            <person name="Lee S.R."/>
            <person name="Wilamowska K."/>
            <person name="Weinberg Z."/>
            <person name="Ruzzo W.L."/>
            <person name="Wloga D."/>
            <person name="Gaertig J."/>
            <person name="Frankel J."/>
            <person name="Tsao C.-C."/>
            <person name="Gorovsky M.A."/>
            <person name="Keeling P.J."/>
            <person name="Waller R.F."/>
            <person name="Patron N.J."/>
            <person name="Cherry J.M."/>
            <person name="Stover N.A."/>
            <person name="Krieger C.J."/>
            <person name="del Toro C."/>
            <person name="Ryder H.F."/>
            <person name="Williamson S.C."/>
            <person name="Barbeau R.A."/>
            <person name="Hamilton E.P."/>
            <person name="Orias E."/>
        </authorList>
    </citation>
    <scope>NUCLEOTIDE SEQUENCE [LARGE SCALE GENOMIC DNA]</scope>
    <source>
        <strain evidence="2">SB210</strain>
    </source>
</reference>
<keyword evidence="2" id="KW-1185">Reference proteome</keyword>
<dbReference type="InParanoid" id="W7X2Y5"/>
<organism evidence="1 2">
    <name type="scientific">Tetrahymena thermophila (strain SB210)</name>
    <dbReference type="NCBI Taxonomy" id="312017"/>
    <lineage>
        <taxon>Eukaryota</taxon>
        <taxon>Sar</taxon>
        <taxon>Alveolata</taxon>
        <taxon>Ciliophora</taxon>
        <taxon>Intramacronucleata</taxon>
        <taxon>Oligohymenophorea</taxon>
        <taxon>Hymenostomatida</taxon>
        <taxon>Tetrahymenina</taxon>
        <taxon>Tetrahymenidae</taxon>
        <taxon>Tetrahymena</taxon>
    </lineage>
</organism>
<proteinExistence type="predicted"/>
<dbReference type="AlphaFoldDB" id="W7X2Y5"/>
<dbReference type="GeneID" id="24442379"/>
<protein>
    <submittedName>
        <fullName evidence="1">Uncharacterized protein</fullName>
    </submittedName>
</protein>
<dbReference type="KEGG" id="tet:TTHERM_001473448"/>
<accession>W7X2Y5</accession>
<dbReference type="RefSeq" id="XP_012653815.1">
    <property type="nucleotide sequence ID" value="XM_012798361.1"/>
</dbReference>
<dbReference type="EMBL" id="GG662649">
    <property type="protein sequence ID" value="EWS73685.1"/>
    <property type="molecule type" value="Genomic_DNA"/>
</dbReference>
<dbReference type="Proteomes" id="UP000009168">
    <property type="component" value="Unassembled WGS sequence"/>
</dbReference>
<evidence type="ECO:0000313" key="2">
    <source>
        <dbReference type="Proteomes" id="UP000009168"/>
    </source>
</evidence>